<dbReference type="PANTHER" id="PTHR12631:SF10">
    <property type="entry name" value="BETA-XYLOSIDASE-LIKE PROTEIN-RELATED"/>
    <property type="match status" value="1"/>
</dbReference>
<keyword evidence="3" id="KW-1185">Reference proteome</keyword>
<evidence type="ECO:0000313" key="2">
    <source>
        <dbReference type="EMBL" id="BDZ46871.1"/>
    </source>
</evidence>
<protein>
    <recommendedName>
        <fullName evidence="4">Glycosyl hydrolase family 1</fullName>
    </recommendedName>
</protein>
<reference evidence="3" key="1">
    <citation type="journal article" date="2019" name="Int. J. Syst. Evol. Microbiol.">
        <title>The Global Catalogue of Microorganisms (GCM) 10K type strain sequencing project: providing services to taxonomists for standard genome sequencing and annotation.</title>
        <authorList>
            <consortium name="The Broad Institute Genomics Platform"/>
            <consortium name="The Broad Institute Genome Sequencing Center for Infectious Disease"/>
            <person name="Wu L."/>
            <person name="Ma J."/>
        </authorList>
    </citation>
    <scope>NUCLEOTIDE SEQUENCE [LARGE SCALE GENOMIC DNA]</scope>
    <source>
        <strain evidence="3">NBRC 108725</strain>
    </source>
</reference>
<feature type="compositionally biased region" description="Low complexity" evidence="1">
    <location>
        <begin position="276"/>
        <end position="301"/>
    </location>
</feature>
<accession>A0ABM8GEW2</accession>
<dbReference type="InterPro" id="IPR001360">
    <property type="entry name" value="Glyco_hydro_1"/>
</dbReference>
<dbReference type="Gene3D" id="3.20.20.80">
    <property type="entry name" value="Glycosidases"/>
    <property type="match status" value="1"/>
</dbReference>
<feature type="compositionally biased region" description="Low complexity" evidence="1">
    <location>
        <begin position="310"/>
        <end position="363"/>
    </location>
</feature>
<organism evidence="2 3">
    <name type="scientific">Naasia aerilata</name>
    <dbReference type="NCBI Taxonomy" id="1162966"/>
    <lineage>
        <taxon>Bacteria</taxon>
        <taxon>Bacillati</taxon>
        <taxon>Actinomycetota</taxon>
        <taxon>Actinomycetes</taxon>
        <taxon>Micrococcales</taxon>
        <taxon>Microbacteriaceae</taxon>
        <taxon>Naasia</taxon>
    </lineage>
</organism>
<dbReference type="PANTHER" id="PTHR12631">
    <property type="entry name" value="ALPHA-L-IDURONIDASE"/>
    <property type="match status" value="1"/>
</dbReference>
<evidence type="ECO:0008006" key="4">
    <source>
        <dbReference type="Google" id="ProtNLM"/>
    </source>
</evidence>
<dbReference type="Proteomes" id="UP001321498">
    <property type="component" value="Chromosome"/>
</dbReference>
<feature type="compositionally biased region" description="Low complexity" evidence="1">
    <location>
        <begin position="253"/>
        <end position="268"/>
    </location>
</feature>
<dbReference type="InterPro" id="IPR017853">
    <property type="entry name" value="GH"/>
</dbReference>
<evidence type="ECO:0000256" key="1">
    <source>
        <dbReference type="SAM" id="MobiDB-lite"/>
    </source>
</evidence>
<dbReference type="InterPro" id="IPR051923">
    <property type="entry name" value="Glycosyl_Hydrolase_39"/>
</dbReference>
<evidence type="ECO:0000313" key="3">
    <source>
        <dbReference type="Proteomes" id="UP001321498"/>
    </source>
</evidence>
<sequence>MALPPIEIIGAFESTYMPAHDRDVFETTEHDQRWRADLALLEDAGVTRLRYPIRWHRLEAAPGVFDWTETDEVLEHLRASGFRPIVDLVHHTSYPAWLTGGFADPRFGSAYLRYAEAFARRYPWIEEYTLFNEPFSTLFLSGHEAVWPPYLSGMTNFVDLLANVLPAVAEASRLYRRLLPGARHIWTDTCEFHTGSDESGQRYADMANERRFLAIDAFLGRGYDPEGPLGELLEEAGATGSRPSSRAPLTFWGSTTTPTASGTSGTGAARRRPRTRFPLPTRSSSTGSATACRAPSRRPTSAAPPPTGPPGSSTCSSSARSRGTAGSLSTVSAGSPSSTRPTGTRSCSGPTATSTPSGSTGSTRAWSATVR</sequence>
<gene>
    <name evidence="2" type="ORF">GCM10025866_27800</name>
</gene>
<dbReference type="EMBL" id="AP027731">
    <property type="protein sequence ID" value="BDZ46871.1"/>
    <property type="molecule type" value="Genomic_DNA"/>
</dbReference>
<proteinExistence type="predicted"/>
<dbReference type="SUPFAM" id="SSF51445">
    <property type="entry name" value="(Trans)glycosidases"/>
    <property type="match status" value="1"/>
</dbReference>
<feature type="region of interest" description="Disordered" evidence="1">
    <location>
        <begin position="236"/>
        <end position="371"/>
    </location>
</feature>
<dbReference type="Pfam" id="PF00232">
    <property type="entry name" value="Glyco_hydro_1"/>
    <property type="match status" value="1"/>
</dbReference>
<dbReference type="RefSeq" id="WP_286276865.1">
    <property type="nucleotide sequence ID" value="NZ_AP027731.1"/>
</dbReference>
<name>A0ABM8GEW2_9MICO</name>